<feature type="active site" description="Proton donor/acceptor" evidence="9">
    <location>
        <position position="201"/>
    </location>
</feature>
<evidence type="ECO:0000256" key="10">
    <source>
        <dbReference type="SAM" id="MobiDB-lite"/>
    </source>
</evidence>
<keyword evidence="7 9" id="KW-0573">Peptidoglycan synthesis</keyword>
<keyword evidence="3" id="KW-0328">Glycosyltransferase</keyword>
<dbReference type="CDD" id="cd00118">
    <property type="entry name" value="LysM"/>
    <property type="match status" value="1"/>
</dbReference>
<evidence type="ECO:0000256" key="2">
    <source>
        <dbReference type="ARBA" id="ARBA00005992"/>
    </source>
</evidence>
<feature type="compositionally biased region" description="Polar residues" evidence="10">
    <location>
        <begin position="356"/>
        <end position="366"/>
    </location>
</feature>
<dbReference type="PANTHER" id="PTHR30582">
    <property type="entry name" value="L,D-TRANSPEPTIDASE"/>
    <property type="match status" value="1"/>
</dbReference>
<feature type="region of interest" description="Disordered" evidence="10">
    <location>
        <begin position="331"/>
        <end position="423"/>
    </location>
</feature>
<evidence type="ECO:0000256" key="11">
    <source>
        <dbReference type="SAM" id="SignalP"/>
    </source>
</evidence>
<evidence type="ECO:0000256" key="8">
    <source>
        <dbReference type="ARBA" id="ARBA00023316"/>
    </source>
</evidence>
<dbReference type="EMBL" id="QJPH01000193">
    <property type="protein sequence ID" value="PZN83123.1"/>
    <property type="molecule type" value="Genomic_DNA"/>
</dbReference>
<comment type="pathway">
    <text evidence="1 9">Cell wall biogenesis; peptidoglycan biosynthesis.</text>
</comment>
<dbReference type="AlphaFoldDB" id="A0A2W4RJ82"/>
<evidence type="ECO:0000256" key="9">
    <source>
        <dbReference type="PROSITE-ProRule" id="PRU01373"/>
    </source>
</evidence>
<dbReference type="PANTHER" id="PTHR30582:SF24">
    <property type="entry name" value="L,D-TRANSPEPTIDASE ERFK_SRFK-RELATED"/>
    <property type="match status" value="1"/>
</dbReference>
<evidence type="ECO:0000256" key="7">
    <source>
        <dbReference type="ARBA" id="ARBA00022984"/>
    </source>
</evidence>
<keyword evidence="4" id="KW-0808">Transferase</keyword>
<dbReference type="GO" id="GO:0018104">
    <property type="term" value="P:peptidoglycan-protein cross-linking"/>
    <property type="evidence" value="ECO:0007669"/>
    <property type="project" value="TreeGrafter"/>
</dbReference>
<keyword evidence="11" id="KW-0732">Signal</keyword>
<protein>
    <recommendedName>
        <fullName evidence="12">L,D-TPase catalytic domain-containing protein</fullName>
    </recommendedName>
</protein>
<dbReference type="Pfam" id="PF03734">
    <property type="entry name" value="YkuD"/>
    <property type="match status" value="1"/>
</dbReference>
<dbReference type="InterPro" id="IPR018392">
    <property type="entry name" value="LysM"/>
</dbReference>
<evidence type="ECO:0000256" key="4">
    <source>
        <dbReference type="ARBA" id="ARBA00022679"/>
    </source>
</evidence>
<feature type="compositionally biased region" description="Low complexity" evidence="10">
    <location>
        <begin position="367"/>
        <end position="387"/>
    </location>
</feature>
<feature type="chain" id="PRO_5016071321" description="L,D-TPase catalytic domain-containing protein" evidence="11">
    <location>
        <begin position="26"/>
        <end position="423"/>
    </location>
</feature>
<dbReference type="InterPro" id="IPR050979">
    <property type="entry name" value="LD-transpeptidase"/>
</dbReference>
<accession>A0A2W4RJ82</accession>
<dbReference type="GO" id="GO:0005576">
    <property type="term" value="C:extracellular region"/>
    <property type="evidence" value="ECO:0007669"/>
    <property type="project" value="TreeGrafter"/>
</dbReference>
<evidence type="ECO:0000313" key="14">
    <source>
        <dbReference type="Proteomes" id="UP000249396"/>
    </source>
</evidence>
<evidence type="ECO:0000259" key="12">
    <source>
        <dbReference type="PROSITE" id="PS52029"/>
    </source>
</evidence>
<sequence>MTISRAVRRLLSGIVLSFLPLASMSESLSLPPAGSDLVGKIRYAKALQGDTLIDIAHRHSVGQDEIVMANPTESRYYWVPGEGTKVKIPDQYILPDAPRVGIVVNIPEMRLYYYPPGPNKEAPTEVFTYPISIGRMDWKSPLGVTKIVEKIKDPTWTPPESIKREHAQDGEILPDVVPAGPDNPLGQFAMRLGVKGSYLIHGTGQSKSDGIGMMVTHGCMRMYPEDVAQLFPKVSLGTQVNLVNQPIKLGWLGDTLYIEVSQPLDETNLGYNQLLSQAMGLTQKKTADRPGFVVNGEALKQALTKHDGIPMAISGHASVTTHTANAGQQPTIASPVAMPSSQTSQPIQAAMPTRPPQSAANPVQGQSTDPVTAVSATATTQQTSQTPQPLPKAVSTTPVDMPSPPPATPSNSKSEQQLLPPIY</sequence>
<evidence type="ECO:0000313" key="13">
    <source>
        <dbReference type="EMBL" id="PZN83123.1"/>
    </source>
</evidence>
<dbReference type="Proteomes" id="UP000249396">
    <property type="component" value="Unassembled WGS sequence"/>
</dbReference>
<dbReference type="PROSITE" id="PS52029">
    <property type="entry name" value="LD_TPASE"/>
    <property type="match status" value="1"/>
</dbReference>
<feature type="active site" description="Nucleophile" evidence="9">
    <location>
        <position position="219"/>
    </location>
</feature>
<dbReference type="Gene3D" id="2.40.440.10">
    <property type="entry name" value="L,D-transpeptidase catalytic domain-like"/>
    <property type="match status" value="1"/>
</dbReference>
<feature type="signal peptide" evidence="11">
    <location>
        <begin position="1"/>
        <end position="25"/>
    </location>
</feature>
<comment type="similarity">
    <text evidence="2">Belongs to the YkuD family.</text>
</comment>
<gene>
    <name evidence="13" type="ORF">DM484_05195</name>
</gene>
<dbReference type="UniPathway" id="UPA00219"/>
<dbReference type="InterPro" id="IPR038063">
    <property type="entry name" value="Transpep_catalytic_dom"/>
</dbReference>
<dbReference type="CDD" id="cd16913">
    <property type="entry name" value="YkuD_like"/>
    <property type="match status" value="1"/>
</dbReference>
<feature type="domain" description="L,D-TPase catalytic" evidence="12">
    <location>
        <begin position="100"/>
        <end position="243"/>
    </location>
</feature>
<dbReference type="SUPFAM" id="SSF141523">
    <property type="entry name" value="L,D-transpeptidase catalytic domain-like"/>
    <property type="match status" value="1"/>
</dbReference>
<keyword evidence="8 9" id="KW-0961">Cell wall biogenesis/degradation</keyword>
<proteinExistence type="inferred from homology"/>
<dbReference type="GO" id="GO:0071972">
    <property type="term" value="F:peptidoglycan L,D-transpeptidase activity"/>
    <property type="evidence" value="ECO:0007669"/>
    <property type="project" value="TreeGrafter"/>
</dbReference>
<comment type="caution">
    <text evidence="13">The sequence shown here is derived from an EMBL/GenBank/DDBJ whole genome shotgun (WGS) entry which is preliminary data.</text>
</comment>
<keyword evidence="5" id="KW-0378">Hydrolase</keyword>
<keyword evidence="6 9" id="KW-0133">Cell shape</keyword>
<evidence type="ECO:0000256" key="1">
    <source>
        <dbReference type="ARBA" id="ARBA00004752"/>
    </source>
</evidence>
<dbReference type="GO" id="GO:0071555">
    <property type="term" value="P:cell wall organization"/>
    <property type="evidence" value="ECO:0007669"/>
    <property type="project" value="UniProtKB-UniRule"/>
</dbReference>
<dbReference type="GO" id="GO:0008360">
    <property type="term" value="P:regulation of cell shape"/>
    <property type="evidence" value="ECO:0007669"/>
    <property type="project" value="UniProtKB-UniRule"/>
</dbReference>
<evidence type="ECO:0000256" key="6">
    <source>
        <dbReference type="ARBA" id="ARBA00022960"/>
    </source>
</evidence>
<reference evidence="13 14" key="1">
    <citation type="journal article" date="2018" name="Aquat. Microb. Ecol.">
        <title>Gammaproteobacterial methanotrophs dominate.</title>
        <authorList>
            <person name="Rissanen A.J."/>
            <person name="Saarenheimo J."/>
            <person name="Tiirola M."/>
            <person name="Peura S."/>
            <person name="Aalto S.L."/>
            <person name="Karvinen A."/>
            <person name="Nykanen H."/>
        </authorList>
    </citation>
    <scope>NUCLEOTIDE SEQUENCE [LARGE SCALE GENOMIC DNA]</scope>
    <source>
        <strain evidence="13">AMbin10</strain>
    </source>
</reference>
<organism evidence="13 14">
    <name type="scientific">Candidatus Methylumidiphilus alinenensis</name>
    <dbReference type="NCBI Taxonomy" id="2202197"/>
    <lineage>
        <taxon>Bacteria</taxon>
        <taxon>Pseudomonadati</taxon>
        <taxon>Pseudomonadota</taxon>
        <taxon>Gammaproteobacteria</taxon>
        <taxon>Methylococcales</taxon>
        <taxon>Candidatus Methylumidiphilus</taxon>
    </lineage>
</organism>
<dbReference type="InterPro" id="IPR005490">
    <property type="entry name" value="LD_TPept_cat_dom"/>
</dbReference>
<evidence type="ECO:0000256" key="3">
    <source>
        <dbReference type="ARBA" id="ARBA00022676"/>
    </source>
</evidence>
<evidence type="ECO:0000256" key="5">
    <source>
        <dbReference type="ARBA" id="ARBA00022801"/>
    </source>
</evidence>
<dbReference type="GO" id="GO:0016757">
    <property type="term" value="F:glycosyltransferase activity"/>
    <property type="evidence" value="ECO:0007669"/>
    <property type="project" value="UniProtKB-KW"/>
</dbReference>
<name>A0A2W4RJ82_9GAMM</name>